<keyword evidence="3" id="KW-1185">Reference proteome</keyword>
<evidence type="ECO:0000313" key="3">
    <source>
        <dbReference type="Proteomes" id="UP001151760"/>
    </source>
</evidence>
<dbReference type="Pfam" id="PF00069">
    <property type="entry name" value="Pkinase"/>
    <property type="match status" value="1"/>
</dbReference>
<feature type="domain" description="Protein kinase" evidence="1">
    <location>
        <begin position="334"/>
        <end position="612"/>
    </location>
</feature>
<gene>
    <name evidence="2" type="ORF">Tco_0977165</name>
</gene>
<dbReference type="InterPro" id="IPR001245">
    <property type="entry name" value="Ser-Thr/Tyr_kinase_cat_dom"/>
</dbReference>
<reference evidence="2" key="1">
    <citation type="journal article" date="2022" name="Int. J. Mol. Sci.">
        <title>Draft Genome of Tanacetum Coccineum: Genomic Comparison of Closely Related Tanacetum-Family Plants.</title>
        <authorList>
            <person name="Yamashiro T."/>
            <person name="Shiraishi A."/>
            <person name="Nakayama K."/>
            <person name="Satake H."/>
        </authorList>
    </citation>
    <scope>NUCLEOTIDE SEQUENCE</scope>
</reference>
<dbReference type="InterPro" id="IPR011009">
    <property type="entry name" value="Kinase-like_dom_sf"/>
</dbReference>
<dbReference type="SUPFAM" id="SSF56112">
    <property type="entry name" value="Protein kinase-like (PK-like)"/>
    <property type="match status" value="4"/>
</dbReference>
<dbReference type="InterPro" id="IPR045272">
    <property type="entry name" value="ANXUR1/2-like"/>
</dbReference>
<dbReference type="EMBL" id="BQNB010016370">
    <property type="protein sequence ID" value="GJT51008.1"/>
    <property type="molecule type" value="Genomic_DNA"/>
</dbReference>
<reference evidence="2" key="2">
    <citation type="submission" date="2022-01" db="EMBL/GenBank/DDBJ databases">
        <authorList>
            <person name="Yamashiro T."/>
            <person name="Shiraishi A."/>
            <person name="Satake H."/>
            <person name="Nakayama K."/>
        </authorList>
    </citation>
    <scope>NUCLEOTIDE SEQUENCE</scope>
</reference>
<proteinExistence type="predicted"/>
<comment type="caution">
    <text evidence="2">The sequence shown here is derived from an EMBL/GenBank/DDBJ whole genome shotgun (WGS) entry which is preliminary data.</text>
</comment>
<dbReference type="InterPro" id="IPR000719">
    <property type="entry name" value="Prot_kinase_dom"/>
</dbReference>
<sequence length="1294" mass="150377">MSSSPNHDDLAHLKIPLKDILSATNNFDEKNNLEIADFGNLYEGQLLWCGELINICARRYNKEWSERDQEFLMEISMLSCLKHKNMVSLVGYCDENDEKIIIIKLENYGSLDNFLSDTMMLTWLRRLEICVGVSHALSYIHYDEHREFSVIHRNINSLTVLLNDNWEPKLSVFRLSMKIEESQRHHSFLVDKVRDIEGYTDPTYIETKIVSHKSDIYSFGIVMFELLCGRKSVIVNDTNKYLAPVAITYYREKKLHEIIDWDLRKEMDSESFNIFAETAYECLNEERSQRPNIDEIVKKLEKALKLACENRPIIKEFAHLKVPLENILSATNNFAQENVIRNIDIAKEYKGQLLWSGDELIDITAKRLNKERKDGEQQFWTEISMLSSLKHKNLVSLVGFCDENDEKIIIHRRETKGMLNKYLSDPISLSWVRRLEISVGLAHALSYIHYDEPRDFSIIHQNIKSGTVVLNDGWEPKLCDFERSMKIKASQRHNSFRTNKLWYVDGYGDPTYTETKSVNHKSDMYSFGIVLFELLCGRKCESADQDNKYLGPVAIFHYKKKIMDEIIDPVLWEQMNPQSFNVLAEIAYECLDEERSRRPNIDDIVPRLEKGLKLARENRPIHSAPNNLAHLRINLEDIESATNFFDEENVIEENVIGEGVSGKRYKGQLLWSGELIDINARKLINKEWDEKEQQFWTEISILSSLKHKNLVSILGFCNEVDAETIIYKVMPKRRLNDYLSDPVMLTWVKRLEISVGVAHALSYIHYDEPRDFSVIHGNISSHTILLNDDWEPILWEFQHSMKIKASERNHAFHTDSVWSTKGYTDPTYVETSSVNHQSDIYSFGMVLFELLCCRKSVIDDQDNKYLAPVAIFHYREKILDGIIDPDLWKQMNPQSFNIFAETAHDCLNEERLQRPNIDEIVKRLQKALELQRERQNAEHPIVATEVEGTSSTDEKESLTSRVESHVSKKTKSFLQDLSHLKLNFQDIESATNNFAQENIIRTFTLGTIYKGRILHSQQLIDIIVKRFYTRCIKDESKKIWTEISMLSSLKHKNLVSLIGILDDRTNKMIIYKEEEANGSLKKYLSDRTLTWMQRLKICIGVAKALSYIHYDVGRDFSVIHCNVKSSKILLDDKLESKLSGFELSLKNTVARRHRLVLTRDIIKNVYLDPKYKKTGGMTHKSDVYSFGVVLLEVLCGRSAVLPDEELGEGLLSKLVKSNLDDMIDPHLRKQMDSESLKIYSETVYCCVKEERADRPYIDQVVKRLEKAFELQWKHQNPELPRNALDGASSDHLKN</sequence>
<dbReference type="Gene3D" id="1.10.510.10">
    <property type="entry name" value="Transferase(Phosphotransferase) domain 1"/>
    <property type="match status" value="4"/>
</dbReference>
<dbReference type="Pfam" id="PF07714">
    <property type="entry name" value="PK_Tyr_Ser-Thr"/>
    <property type="match status" value="3"/>
</dbReference>
<name>A0ABQ5EJS5_9ASTR</name>
<feature type="domain" description="Protein kinase" evidence="1">
    <location>
        <begin position="994"/>
        <end position="1268"/>
    </location>
</feature>
<feature type="domain" description="Protein kinase" evidence="1">
    <location>
        <begin position="27"/>
        <end position="304"/>
    </location>
</feature>
<dbReference type="Gene3D" id="3.30.200.20">
    <property type="entry name" value="Phosphorylase Kinase, domain 1"/>
    <property type="match status" value="4"/>
</dbReference>
<organism evidence="2 3">
    <name type="scientific">Tanacetum coccineum</name>
    <dbReference type="NCBI Taxonomy" id="301880"/>
    <lineage>
        <taxon>Eukaryota</taxon>
        <taxon>Viridiplantae</taxon>
        <taxon>Streptophyta</taxon>
        <taxon>Embryophyta</taxon>
        <taxon>Tracheophyta</taxon>
        <taxon>Spermatophyta</taxon>
        <taxon>Magnoliopsida</taxon>
        <taxon>eudicotyledons</taxon>
        <taxon>Gunneridae</taxon>
        <taxon>Pentapetalae</taxon>
        <taxon>asterids</taxon>
        <taxon>campanulids</taxon>
        <taxon>Asterales</taxon>
        <taxon>Asteraceae</taxon>
        <taxon>Asteroideae</taxon>
        <taxon>Anthemideae</taxon>
        <taxon>Anthemidinae</taxon>
        <taxon>Tanacetum</taxon>
    </lineage>
</organism>
<feature type="domain" description="Protein kinase" evidence="1">
    <location>
        <begin position="650"/>
        <end position="942"/>
    </location>
</feature>
<evidence type="ECO:0000313" key="2">
    <source>
        <dbReference type="EMBL" id="GJT51008.1"/>
    </source>
</evidence>
<dbReference type="PANTHER" id="PTHR27003">
    <property type="entry name" value="OS07G0166700 PROTEIN"/>
    <property type="match status" value="1"/>
</dbReference>
<dbReference type="Proteomes" id="UP001151760">
    <property type="component" value="Unassembled WGS sequence"/>
</dbReference>
<dbReference type="PANTHER" id="PTHR27003:SF383">
    <property type="entry name" value="TYROSINE-PROTEIN KINASE, NON-RECEPTOR JAK_TYK2-RELATED"/>
    <property type="match status" value="1"/>
</dbReference>
<protein>
    <submittedName>
        <fullName evidence="2">Kinase-like domain, phloem protein 2-like protein</fullName>
    </submittedName>
</protein>
<evidence type="ECO:0000259" key="1">
    <source>
        <dbReference type="PROSITE" id="PS50011"/>
    </source>
</evidence>
<accession>A0ABQ5EJS5</accession>
<dbReference type="PROSITE" id="PS50011">
    <property type="entry name" value="PROTEIN_KINASE_DOM"/>
    <property type="match status" value="4"/>
</dbReference>